<protein>
    <submittedName>
        <fullName evidence="1">DUF1269 domain-containing protein</fullName>
    </submittedName>
</protein>
<comment type="caution">
    <text evidence="1">The sequence shown here is derived from an EMBL/GenBank/DDBJ whole genome shotgun (WGS) entry which is preliminary data.</text>
</comment>
<dbReference type="RefSeq" id="WP_311559935.1">
    <property type="nucleotide sequence ID" value="NZ_JAVREJ010000032.1"/>
</dbReference>
<dbReference type="Pfam" id="PF06897">
    <property type="entry name" value="DUF1269"/>
    <property type="match status" value="1"/>
</dbReference>
<dbReference type="InterPro" id="IPR009200">
    <property type="entry name" value="DUF1269_membrane"/>
</dbReference>
<evidence type="ECO:0000313" key="1">
    <source>
        <dbReference type="EMBL" id="MDT0353421.1"/>
    </source>
</evidence>
<evidence type="ECO:0000313" key="2">
    <source>
        <dbReference type="Proteomes" id="UP001183202"/>
    </source>
</evidence>
<proteinExistence type="predicted"/>
<dbReference type="EMBL" id="JAVREJ010000032">
    <property type="protein sequence ID" value="MDT0353421.1"/>
    <property type="molecule type" value="Genomic_DNA"/>
</dbReference>
<organism evidence="1 2">
    <name type="scientific">Pseudonocardia charpentierae</name>
    <dbReference type="NCBI Taxonomy" id="3075545"/>
    <lineage>
        <taxon>Bacteria</taxon>
        <taxon>Bacillati</taxon>
        <taxon>Actinomycetota</taxon>
        <taxon>Actinomycetes</taxon>
        <taxon>Pseudonocardiales</taxon>
        <taxon>Pseudonocardiaceae</taxon>
        <taxon>Pseudonocardia</taxon>
    </lineage>
</organism>
<sequence length="169" mass="18091">MVTFSIYTFDSVDGAQRVLAVVEALQDSAAVAFDDVAVVVWPRDAQRPVAWQEPAPVGRSGLSGAFWGLLFAVLFLLPLTGVEVDPQQPRGLLARVGLDDRLLQAIARGLTPGGSALFLLGDPEPPVARLQSVLTRRQARRFVAGLDEHQSAILHMAFGADPEPPRGDG</sequence>
<accession>A0ABU2NHJ4</accession>
<reference evidence="2" key="1">
    <citation type="submission" date="2023-07" db="EMBL/GenBank/DDBJ databases">
        <title>30 novel species of actinomycetes from the DSMZ collection.</title>
        <authorList>
            <person name="Nouioui I."/>
        </authorList>
    </citation>
    <scope>NUCLEOTIDE SEQUENCE [LARGE SCALE GENOMIC DNA]</scope>
    <source>
        <strain evidence="2">DSM 45834</strain>
    </source>
</reference>
<dbReference type="Proteomes" id="UP001183202">
    <property type="component" value="Unassembled WGS sequence"/>
</dbReference>
<keyword evidence="2" id="KW-1185">Reference proteome</keyword>
<name>A0ABU2NHJ4_9PSEU</name>
<gene>
    <name evidence="1" type="ORF">RM445_28340</name>
</gene>